<dbReference type="GO" id="GO:0005524">
    <property type="term" value="F:ATP binding"/>
    <property type="evidence" value="ECO:0007669"/>
    <property type="project" value="InterPro"/>
</dbReference>
<feature type="transmembrane region" description="Helical" evidence="6">
    <location>
        <begin position="54"/>
        <end position="74"/>
    </location>
</feature>
<sequence>MTALNMREGLAKDMVDQWLKPGRAARLAGFGTISINPDQRLHDDVRNLAESSTALSIGLVNATIILVSFIGVLWSLSAGFAITISGNTYAIPGYMVWAAIFYAGSASLLSNLVGYRLVGLNAERYSKEAELRFSLMRASENLAAIALARGEKNERRRIGIDIDAVLGVIRGLAMALTHLTWVSAGYGWLAVVAPILIAAPVYFSGNLTFGGLMMAVGAFNQVNTALRWYIDNFGPIASWKATLQRVSVFRNALIQMDSVEQHGLAIDLQRSVENEKIRLQSVIICRDAGGQDVERGFRLRENEVGIGPGERLMINGEQGVNRRLLFAAMAGLWPWGQGRIEMPEQSDTLFIAQHGYLPAGSLREILAYPRAPQRFTDADYLAALIACGLGEMTSRLDENIRWDKKLDSDEQASIRIANALLLKPKFVVIDDLLEGLEKQTQDTLAQVLNGMEGAAIIYIGRSETFLSVLAPAVAHLDHASQKETSPKPDGTSQ</sequence>
<keyword evidence="4 6" id="KW-1133">Transmembrane helix</keyword>
<dbReference type="InterPro" id="IPR011527">
    <property type="entry name" value="ABC1_TM_dom"/>
</dbReference>
<protein>
    <submittedName>
        <fullName evidence="8">ABC transporter, nucleotide binding/ATPase protein</fullName>
    </submittedName>
</protein>
<evidence type="ECO:0000259" key="7">
    <source>
        <dbReference type="PROSITE" id="PS50929"/>
    </source>
</evidence>
<proteinExistence type="predicted"/>
<dbReference type="SUPFAM" id="SSF52540">
    <property type="entry name" value="P-loop containing nucleoside triphosphate hydrolases"/>
    <property type="match status" value="1"/>
</dbReference>
<dbReference type="PANTHER" id="PTHR11384:SF59">
    <property type="entry name" value="LYSOSOMAL COBALAMIN TRANSPORTER ABCD4"/>
    <property type="match status" value="1"/>
</dbReference>
<evidence type="ECO:0000256" key="3">
    <source>
        <dbReference type="ARBA" id="ARBA00022692"/>
    </source>
</evidence>
<reference evidence="8 9" key="2">
    <citation type="journal article" date="2001" name="Science">
        <title>Genome sequence of the plant pathogen and biotechnology agent Agrobacterium tumefaciens C58.</title>
        <authorList>
            <person name="Goodner B."/>
            <person name="Hinkle G."/>
            <person name="Gattung S."/>
            <person name="Miller N."/>
            <person name="Blanchard M."/>
            <person name="Qurollo B."/>
            <person name="Goldman B.S."/>
            <person name="Cao Y."/>
            <person name="Askenazi M."/>
            <person name="Halling C."/>
            <person name="Mullin L."/>
            <person name="Houmiel K."/>
            <person name="Gordon J."/>
            <person name="Vaudin M."/>
            <person name="Iartchouk O."/>
            <person name="Epp A."/>
            <person name="Liu F."/>
            <person name="Wollam C."/>
            <person name="Allinger M."/>
            <person name="Doughty D."/>
            <person name="Scott C."/>
            <person name="Lappas C."/>
            <person name="Markelz B."/>
            <person name="Flanagan C."/>
            <person name="Crowell C."/>
            <person name="Gurson J."/>
            <person name="Lomo C."/>
            <person name="Sear C."/>
            <person name="Strub G."/>
            <person name="Cielo C."/>
            <person name="Slater S."/>
        </authorList>
    </citation>
    <scope>NUCLEOTIDE SEQUENCE [LARGE SCALE GENOMIC DNA]</scope>
    <source>
        <strain evidence="9">C58 / ATCC 33970</strain>
    </source>
</reference>
<gene>
    <name evidence="8" type="primary">exsE</name>
    <name evidence="8" type="ordered locus">Atu3863</name>
</gene>
<comment type="subcellular location">
    <subcellularLocation>
        <location evidence="1">Cell membrane</location>
        <topology evidence="1">Multi-pass membrane protein</topology>
    </subcellularLocation>
</comment>
<evidence type="ECO:0000256" key="5">
    <source>
        <dbReference type="ARBA" id="ARBA00023136"/>
    </source>
</evidence>
<dbReference type="PANTHER" id="PTHR11384">
    <property type="entry name" value="ATP-BINDING CASSETTE, SUB-FAMILY D MEMBER"/>
    <property type="match status" value="1"/>
</dbReference>
<evidence type="ECO:0000313" key="8">
    <source>
        <dbReference type="EMBL" id="AAK89555.2"/>
    </source>
</evidence>
<dbReference type="EMBL" id="AE007870">
    <property type="protein sequence ID" value="AAK89555.2"/>
    <property type="molecule type" value="Genomic_DNA"/>
</dbReference>
<feature type="transmembrane region" description="Helical" evidence="6">
    <location>
        <begin position="94"/>
        <end position="118"/>
    </location>
</feature>
<evidence type="ECO:0000256" key="4">
    <source>
        <dbReference type="ARBA" id="ARBA00022989"/>
    </source>
</evidence>
<dbReference type="STRING" id="176299.Atu3863"/>
<dbReference type="EnsemblBacteria" id="AAK89555">
    <property type="protein sequence ID" value="AAK89555"/>
    <property type="gene ID" value="Atu3863"/>
</dbReference>
<dbReference type="eggNOG" id="COG4178">
    <property type="taxonomic scope" value="Bacteria"/>
</dbReference>
<accession>Q7CTH2</accession>
<reference evidence="8 9" key="1">
    <citation type="journal article" date="2001" name="Science">
        <title>The genome of the natural genetic engineer Agrobacterium tumefaciens C58.</title>
        <authorList>
            <person name="Wood D.W."/>
            <person name="Setubal J.C."/>
            <person name="Kaul R."/>
            <person name="Monks D.E."/>
            <person name="Kitajima J.P."/>
            <person name="Okura V.K."/>
            <person name="Zhou Y."/>
            <person name="Chen L."/>
            <person name="Wood G.E."/>
            <person name="Almeida N.F.Jr."/>
            <person name="Woo L."/>
            <person name="Chen Y."/>
            <person name="Paulsen I.T."/>
            <person name="Eisen J.A."/>
            <person name="Karp P.D."/>
            <person name="Bovee D.Sr."/>
            <person name="Chapman P."/>
            <person name="Clendenning J."/>
            <person name="Deatherage G."/>
            <person name="Gillet W."/>
            <person name="Grant C."/>
            <person name="Kutyavin T."/>
            <person name="Levy R."/>
            <person name="Li M.J."/>
            <person name="McClelland E."/>
            <person name="Palmieri A."/>
            <person name="Raymond C."/>
            <person name="Rouse G."/>
            <person name="Saenphimmachak C."/>
            <person name="Wu Z."/>
            <person name="Romero P."/>
            <person name="Gordon D."/>
            <person name="Zhang S."/>
            <person name="Yoo H."/>
            <person name="Tao Y."/>
            <person name="Biddle P."/>
            <person name="Jung M."/>
            <person name="Krespan W."/>
            <person name="Perry M."/>
            <person name="Gordon-Kamm B."/>
            <person name="Liao L."/>
            <person name="Kim S."/>
            <person name="Hendrick C."/>
            <person name="Zhao Z.Y."/>
            <person name="Dolan M."/>
            <person name="Chumley F."/>
            <person name="Tingey S.V."/>
            <person name="Tomb J.F."/>
            <person name="Gordon M.P."/>
            <person name="Olson M.V."/>
            <person name="Nester E.W."/>
        </authorList>
    </citation>
    <scope>NUCLEOTIDE SEQUENCE [LARGE SCALE GENOMIC DNA]</scope>
    <source>
        <strain evidence="9">C58 / ATCC 33970</strain>
    </source>
</reference>
<dbReference type="InterPro" id="IPR050835">
    <property type="entry name" value="ABC_transporter_sub-D"/>
</dbReference>
<dbReference type="SUPFAM" id="SSF90123">
    <property type="entry name" value="ABC transporter transmembrane region"/>
    <property type="match status" value="1"/>
</dbReference>
<organism evidence="8 9">
    <name type="scientific">Agrobacterium fabrum (strain C58 / ATCC 33970)</name>
    <name type="common">Agrobacterium tumefaciens (strain C58)</name>
    <dbReference type="NCBI Taxonomy" id="176299"/>
    <lineage>
        <taxon>Bacteria</taxon>
        <taxon>Pseudomonadati</taxon>
        <taxon>Pseudomonadota</taxon>
        <taxon>Alphaproteobacteria</taxon>
        <taxon>Hyphomicrobiales</taxon>
        <taxon>Rhizobiaceae</taxon>
        <taxon>Rhizobium/Agrobacterium group</taxon>
        <taxon>Agrobacterium</taxon>
        <taxon>Agrobacterium tumefaciens complex</taxon>
    </lineage>
</organism>
<feature type="transmembrane region" description="Helical" evidence="6">
    <location>
        <begin position="185"/>
        <end position="204"/>
    </location>
</feature>
<dbReference type="PATRIC" id="fig|176299.10.peg.3686"/>
<dbReference type="Gene3D" id="1.20.1560.10">
    <property type="entry name" value="ABC transporter type 1, transmembrane domain"/>
    <property type="match status" value="1"/>
</dbReference>
<evidence type="ECO:0000256" key="2">
    <source>
        <dbReference type="ARBA" id="ARBA00022448"/>
    </source>
</evidence>
<dbReference type="AlphaFoldDB" id="Q7CTH2"/>
<dbReference type="KEGG" id="atu:Atu3863"/>
<dbReference type="InterPro" id="IPR036640">
    <property type="entry name" value="ABC1_TM_sf"/>
</dbReference>
<dbReference type="Proteomes" id="UP000000813">
    <property type="component" value="Chromosome linear"/>
</dbReference>
<dbReference type="PROSITE" id="PS50929">
    <property type="entry name" value="ABC_TM1F"/>
    <property type="match status" value="1"/>
</dbReference>
<keyword evidence="3 6" id="KW-0812">Transmembrane</keyword>
<dbReference type="GO" id="GO:0005886">
    <property type="term" value="C:plasma membrane"/>
    <property type="evidence" value="ECO:0007669"/>
    <property type="project" value="UniProtKB-SubCell"/>
</dbReference>
<name>Q7CTH2_AGRFC</name>
<keyword evidence="2" id="KW-0813">Transport</keyword>
<dbReference type="BioCyc" id="AGRO:ATU3863-MONOMER"/>
<evidence type="ECO:0000313" key="9">
    <source>
        <dbReference type="Proteomes" id="UP000000813"/>
    </source>
</evidence>
<evidence type="ECO:0000256" key="6">
    <source>
        <dbReference type="SAM" id="Phobius"/>
    </source>
</evidence>
<dbReference type="Gene3D" id="3.40.50.300">
    <property type="entry name" value="P-loop containing nucleotide triphosphate hydrolases"/>
    <property type="match status" value="1"/>
</dbReference>
<dbReference type="OrthoDB" id="9810134at2"/>
<dbReference type="CDD" id="cd03223">
    <property type="entry name" value="ABCD_peroxisomal_ALDP"/>
    <property type="match status" value="1"/>
</dbReference>
<dbReference type="InterPro" id="IPR027417">
    <property type="entry name" value="P-loop_NTPase"/>
</dbReference>
<keyword evidence="9" id="KW-1185">Reference proteome</keyword>
<dbReference type="Pfam" id="PF06472">
    <property type="entry name" value="ABC_membrane_2"/>
    <property type="match status" value="1"/>
</dbReference>
<dbReference type="GO" id="GO:0140359">
    <property type="term" value="F:ABC-type transporter activity"/>
    <property type="evidence" value="ECO:0007669"/>
    <property type="project" value="InterPro"/>
</dbReference>
<evidence type="ECO:0000256" key="1">
    <source>
        <dbReference type="ARBA" id="ARBA00004651"/>
    </source>
</evidence>
<dbReference type="HOGENOM" id="CLU_007587_6_1_5"/>
<dbReference type="PhylomeDB" id="Q7CTH2"/>
<feature type="domain" description="ABC transmembrane type-1" evidence="7">
    <location>
        <begin position="1"/>
        <end position="238"/>
    </location>
</feature>
<keyword evidence="5 6" id="KW-0472">Membrane</keyword>